<dbReference type="EMBL" id="FPBX01000063">
    <property type="protein sequence ID" value="SFU99395.1"/>
    <property type="molecule type" value="Genomic_DNA"/>
</dbReference>
<protein>
    <submittedName>
        <fullName evidence="2">Uncharacterized protein</fullName>
    </submittedName>
</protein>
<dbReference type="Proteomes" id="UP000183656">
    <property type="component" value="Unassembled WGS sequence"/>
</dbReference>
<feature type="coiled-coil region" evidence="1">
    <location>
        <begin position="6"/>
        <end position="33"/>
    </location>
</feature>
<organism evidence="2 3">
    <name type="scientific">Paenacidovorax caeni</name>
    <dbReference type="NCBI Taxonomy" id="343013"/>
    <lineage>
        <taxon>Bacteria</taxon>
        <taxon>Pseudomonadati</taxon>
        <taxon>Pseudomonadota</taxon>
        <taxon>Betaproteobacteria</taxon>
        <taxon>Burkholderiales</taxon>
        <taxon>Comamonadaceae</taxon>
        <taxon>Paenacidovorax</taxon>
    </lineage>
</organism>
<evidence type="ECO:0000313" key="2">
    <source>
        <dbReference type="EMBL" id="SFU99395.1"/>
    </source>
</evidence>
<evidence type="ECO:0000313" key="3">
    <source>
        <dbReference type="Proteomes" id="UP000183656"/>
    </source>
</evidence>
<accession>A0A1I7KPN5</accession>
<gene>
    <name evidence="2" type="ORF">SAMN04489707_106312</name>
</gene>
<keyword evidence="1" id="KW-0175">Coiled coil</keyword>
<keyword evidence="3" id="KW-1185">Reference proteome</keyword>
<sequence length="43" mass="4945">MSDTAIEELRRKLAATEAEAARLRQQLEQAEWLADYDQAPEAR</sequence>
<dbReference type="RefSeq" id="WP_267887079.1">
    <property type="nucleotide sequence ID" value="NZ_CYIG01000067.1"/>
</dbReference>
<dbReference type="AlphaFoldDB" id="A0A1I7KPN5"/>
<proteinExistence type="predicted"/>
<name>A0A1I7KPN5_9BURK</name>
<evidence type="ECO:0000256" key="1">
    <source>
        <dbReference type="SAM" id="Coils"/>
    </source>
</evidence>
<reference evidence="2 3" key="1">
    <citation type="submission" date="2016-10" db="EMBL/GenBank/DDBJ databases">
        <authorList>
            <person name="de Groot N.N."/>
        </authorList>
    </citation>
    <scope>NUCLEOTIDE SEQUENCE [LARGE SCALE GENOMIC DNA]</scope>
    <source>
        <strain evidence="2 3">R-24608</strain>
    </source>
</reference>